<keyword evidence="3" id="KW-0378">Hydrolase</keyword>
<evidence type="ECO:0000256" key="1">
    <source>
        <dbReference type="ARBA" id="ARBA00022612"/>
    </source>
</evidence>
<evidence type="ECO:0000256" key="6">
    <source>
        <dbReference type="SAM" id="MobiDB-lite"/>
    </source>
</evidence>
<dbReference type="Pfam" id="PF04586">
    <property type="entry name" value="Peptidase_S78"/>
    <property type="match status" value="1"/>
</dbReference>
<dbReference type="EMBL" id="LR796454">
    <property type="protein sequence ID" value="CAB4145347.1"/>
    <property type="molecule type" value="Genomic_DNA"/>
</dbReference>
<keyword evidence="1" id="KW-1188">Viral release from host cell</keyword>
<dbReference type="SUPFAM" id="SSF56563">
    <property type="entry name" value="Major capsid protein gp5"/>
    <property type="match status" value="1"/>
</dbReference>
<dbReference type="GO" id="GO:0006508">
    <property type="term" value="P:proteolysis"/>
    <property type="evidence" value="ECO:0007669"/>
    <property type="project" value="UniProtKB-KW"/>
</dbReference>
<name>A0A6J5MHV4_9CAUD</name>
<dbReference type="GO" id="GO:0046797">
    <property type="term" value="P:viral procapsid maturation"/>
    <property type="evidence" value="ECO:0007669"/>
    <property type="project" value="UniProtKB-KW"/>
</dbReference>
<feature type="compositionally biased region" description="Acidic residues" evidence="6">
    <location>
        <begin position="157"/>
        <end position="167"/>
    </location>
</feature>
<sequence length="527" mass="55783">MIKFNLSNFTIDAAAPGEPARRTITGTALPYDTFATVADGTRVSFAPGSLPTSGKMPKLFMYHDSTQPVGLVTERLDTAEGMMFTAKISNTRAGDEALVLAADGVLDSVSVGVNPTNFKYDDNGDMIVFAADWVELSLVPTPAFVGATISQVAASAPDEEAEEEVPTETEKDEPTMEIQAASAEVVIPTQPIFATVKREFAMPSAAEMLAAMHIGGDTWHNVNDAFKQAQRRQSTALQAAAGDILSSDTPGLLNQNVLGSLFQDLNFVRPVVSAFGARAMPGTPSKTFIRPTITTHTSAAEQTTELTAASATTMVIASNVVTKKTVAGQVTLSVQDIDFTDPAALQLVLNDLAGEVLIKTDDIAADALVSGKTASGSTWTVTANDPSSLISALYDAAREITEDSNYFPTHLCVSPDVWEKLGSQLDGSKRPILGYTTNGVLGQNSIGRVGGMGYNQMDVMGLTLVVDNNFASGTMLVCYAPGFEIYESGPSLMTFDDASKLGKTFSLHQYFATFVAKSSFIQGIVIA</sequence>
<dbReference type="Gene3D" id="3.30.2320.10">
    <property type="entry name" value="hypothetical protein PF0899 domain"/>
    <property type="match status" value="1"/>
</dbReference>
<evidence type="ECO:0000256" key="5">
    <source>
        <dbReference type="ARBA" id="ARBA00023045"/>
    </source>
</evidence>
<dbReference type="InterPro" id="IPR054613">
    <property type="entry name" value="Peptidase_S78_dom"/>
</dbReference>
<evidence type="ECO:0000313" key="8">
    <source>
        <dbReference type="EMBL" id="CAB4145347.1"/>
    </source>
</evidence>
<protein>
    <submittedName>
        <fullName evidence="8">Prohead protease</fullName>
    </submittedName>
</protein>
<feature type="region of interest" description="Disordered" evidence="6">
    <location>
        <begin position="154"/>
        <end position="174"/>
    </location>
</feature>
<dbReference type="GO" id="GO:0008233">
    <property type="term" value="F:peptidase activity"/>
    <property type="evidence" value="ECO:0007669"/>
    <property type="project" value="UniProtKB-KW"/>
</dbReference>
<dbReference type="Pfam" id="PF25209">
    <property type="entry name" value="Phage_capsid_4"/>
    <property type="match status" value="1"/>
</dbReference>
<feature type="domain" description="Prohead serine protease" evidence="7">
    <location>
        <begin position="21"/>
        <end position="154"/>
    </location>
</feature>
<dbReference type="Gene3D" id="3.30.2400.10">
    <property type="entry name" value="Major capsid protein gp5"/>
    <property type="match status" value="1"/>
</dbReference>
<evidence type="ECO:0000259" key="7">
    <source>
        <dbReference type="Pfam" id="PF04586"/>
    </source>
</evidence>
<accession>A0A6J5MHV4</accession>
<keyword evidence="4" id="KW-0118">Viral capsid assembly</keyword>
<evidence type="ECO:0000256" key="2">
    <source>
        <dbReference type="ARBA" id="ARBA00022670"/>
    </source>
</evidence>
<reference evidence="8" key="1">
    <citation type="submission" date="2020-04" db="EMBL/GenBank/DDBJ databases">
        <authorList>
            <person name="Chiriac C."/>
            <person name="Salcher M."/>
            <person name="Ghai R."/>
            <person name="Kavagutti S V."/>
        </authorList>
    </citation>
    <scope>NUCLEOTIDE SEQUENCE</scope>
</reference>
<proteinExistence type="predicted"/>
<keyword evidence="5" id="KW-1273">Viral capsid maturation</keyword>
<evidence type="ECO:0000256" key="3">
    <source>
        <dbReference type="ARBA" id="ARBA00022801"/>
    </source>
</evidence>
<organism evidence="8">
    <name type="scientific">uncultured Caudovirales phage</name>
    <dbReference type="NCBI Taxonomy" id="2100421"/>
    <lineage>
        <taxon>Viruses</taxon>
        <taxon>Duplodnaviria</taxon>
        <taxon>Heunggongvirae</taxon>
        <taxon>Uroviricota</taxon>
        <taxon>Caudoviricetes</taxon>
        <taxon>Peduoviridae</taxon>
        <taxon>Maltschvirus</taxon>
        <taxon>Maltschvirus maltsch</taxon>
    </lineage>
</organism>
<keyword evidence="2 8" id="KW-0645">Protease</keyword>
<gene>
    <name evidence="8" type="ORF">UFOVP492_6</name>
</gene>
<evidence type="ECO:0000256" key="4">
    <source>
        <dbReference type="ARBA" id="ARBA00022950"/>
    </source>
</evidence>